<reference evidence="1" key="1">
    <citation type="submission" date="2022-06" db="EMBL/GenBank/DDBJ databases">
        <authorList>
            <person name="Berger JAMES D."/>
            <person name="Berger JAMES D."/>
        </authorList>
    </citation>
    <scope>NUCLEOTIDE SEQUENCE [LARGE SCALE GENOMIC DNA]</scope>
</reference>
<evidence type="ECO:0000313" key="1">
    <source>
        <dbReference type="Proteomes" id="UP000050792"/>
    </source>
</evidence>
<protein>
    <submittedName>
        <fullName evidence="2">Uncharacterized protein</fullName>
    </submittedName>
</protein>
<sequence length="109" mass="12758">MKIVLPLDALKLSSKAVHTFLLLTRLPDDDHHLQKYFIQDAKSESRTCWRGSQYSSIRNPSFNRNRVTCHTSDRMITHPATMFGRVHKTFQNPKAIWNPINTLDFLYIN</sequence>
<reference evidence="2" key="2">
    <citation type="submission" date="2023-11" db="UniProtKB">
        <authorList>
            <consortium name="WormBaseParasite"/>
        </authorList>
    </citation>
    <scope>IDENTIFICATION</scope>
</reference>
<proteinExistence type="predicted"/>
<dbReference type="Proteomes" id="UP000050792">
    <property type="component" value="Unassembled WGS sequence"/>
</dbReference>
<name>A0AA85GGS8_9TREM</name>
<dbReference type="AlphaFoldDB" id="A0AA85GGS8"/>
<keyword evidence="1" id="KW-1185">Reference proteome</keyword>
<dbReference type="WBParaSite" id="SRDH1_97430.1">
    <property type="protein sequence ID" value="SRDH1_97430.1"/>
    <property type="gene ID" value="SRDH1_97430"/>
</dbReference>
<organism evidence="1 2">
    <name type="scientific">Schistosoma rodhaini</name>
    <dbReference type="NCBI Taxonomy" id="6188"/>
    <lineage>
        <taxon>Eukaryota</taxon>
        <taxon>Metazoa</taxon>
        <taxon>Spiralia</taxon>
        <taxon>Lophotrochozoa</taxon>
        <taxon>Platyhelminthes</taxon>
        <taxon>Trematoda</taxon>
        <taxon>Digenea</taxon>
        <taxon>Strigeidida</taxon>
        <taxon>Schistosomatoidea</taxon>
        <taxon>Schistosomatidae</taxon>
        <taxon>Schistosoma</taxon>
    </lineage>
</organism>
<accession>A0AA85GGS8</accession>
<evidence type="ECO:0000313" key="2">
    <source>
        <dbReference type="WBParaSite" id="SRDH1_97430.1"/>
    </source>
</evidence>